<dbReference type="Pfam" id="PF22624">
    <property type="entry name" value="AASDHPPT_N"/>
    <property type="match status" value="1"/>
</dbReference>
<feature type="domain" description="4'-phosphopantetheinyl transferase N-terminal" evidence="4">
    <location>
        <begin position="35"/>
        <end position="113"/>
    </location>
</feature>
<reference evidence="5 6" key="2">
    <citation type="submission" date="2018-03" db="EMBL/GenBank/DDBJ databases">
        <title>The ancient ancestry and fast evolution of plastids.</title>
        <authorList>
            <person name="Moore K.R."/>
            <person name="Magnabosco C."/>
            <person name="Momper L."/>
            <person name="Gold D.A."/>
            <person name="Bosak T."/>
            <person name="Fournier G.P."/>
        </authorList>
    </citation>
    <scope>NUCLEOTIDE SEQUENCE [LARGE SCALE GENOMIC DNA]</scope>
    <source>
        <strain evidence="5 6">ULC007</strain>
    </source>
</reference>
<dbReference type="InterPro" id="IPR050559">
    <property type="entry name" value="P-Pant_transferase_sf"/>
</dbReference>
<evidence type="ECO:0000259" key="4">
    <source>
        <dbReference type="Pfam" id="PF22624"/>
    </source>
</evidence>
<dbReference type="STRING" id="1920490.GCA_001895925_04809"/>
<organism evidence="5 6">
    <name type="scientific">Phormidesmis priestleyi ULC007</name>
    <dbReference type="NCBI Taxonomy" id="1920490"/>
    <lineage>
        <taxon>Bacteria</taxon>
        <taxon>Bacillati</taxon>
        <taxon>Cyanobacteriota</taxon>
        <taxon>Cyanophyceae</taxon>
        <taxon>Leptolyngbyales</taxon>
        <taxon>Leptolyngbyaceae</taxon>
        <taxon>Phormidesmis</taxon>
    </lineage>
</organism>
<keyword evidence="6" id="KW-1185">Reference proteome</keyword>
<dbReference type="InterPro" id="IPR008278">
    <property type="entry name" value="4-PPantetheinyl_Trfase_dom"/>
</dbReference>
<evidence type="ECO:0000256" key="2">
    <source>
        <dbReference type="ARBA" id="ARBA00022679"/>
    </source>
</evidence>
<dbReference type="InterPro" id="IPR055066">
    <property type="entry name" value="AASDHPPT_N"/>
</dbReference>
<keyword evidence="2 5" id="KW-0808">Transferase</keyword>
<proteinExistence type="inferred from homology"/>
<dbReference type="Pfam" id="PF01648">
    <property type="entry name" value="ACPS"/>
    <property type="match status" value="1"/>
</dbReference>
<dbReference type="GO" id="GO:0000287">
    <property type="term" value="F:magnesium ion binding"/>
    <property type="evidence" value="ECO:0007669"/>
    <property type="project" value="InterPro"/>
</dbReference>
<dbReference type="OrthoDB" id="9808281at2"/>
<dbReference type="EMBL" id="PVWG01000013">
    <property type="protein sequence ID" value="PSB18957.1"/>
    <property type="molecule type" value="Genomic_DNA"/>
</dbReference>
<dbReference type="Proteomes" id="UP000238634">
    <property type="component" value="Unassembled WGS sequence"/>
</dbReference>
<sequence length="238" mass="26886">MNNQGDWRHPPADLRLQNAQVHVWRSPLDLPTERIELFAKILSSDEQIRADRFRFAQHRQRFIAGRGILRSLLGRYLQIAPDQVQFIYSEKGKPSLANQRLQFNVAHSQGLALYAVALDRPVGVDLEQVRAIADLDSLTQRFFSPNEHAAISALPACQQSQAFFRYWVCKEAYLKATGDGLAKLQALEMSLESNQAYLTKIPQGNIADWHLRELAPAANFVGAIVSSSQNCNLTCWQL</sequence>
<dbReference type="Gene3D" id="3.90.470.20">
    <property type="entry name" value="4'-phosphopantetheinyl transferase domain"/>
    <property type="match status" value="2"/>
</dbReference>
<name>A0A2T1DES1_9CYAN</name>
<gene>
    <name evidence="5" type="ORF">C7B65_13130</name>
</gene>
<evidence type="ECO:0000259" key="3">
    <source>
        <dbReference type="Pfam" id="PF01648"/>
    </source>
</evidence>
<evidence type="ECO:0000256" key="1">
    <source>
        <dbReference type="ARBA" id="ARBA00010990"/>
    </source>
</evidence>
<evidence type="ECO:0000313" key="5">
    <source>
        <dbReference type="EMBL" id="PSB18957.1"/>
    </source>
</evidence>
<dbReference type="GO" id="GO:0019878">
    <property type="term" value="P:lysine biosynthetic process via aminoadipic acid"/>
    <property type="evidence" value="ECO:0007669"/>
    <property type="project" value="TreeGrafter"/>
</dbReference>
<dbReference type="PANTHER" id="PTHR12215">
    <property type="entry name" value="PHOSPHOPANTETHEINE TRANSFERASE"/>
    <property type="match status" value="1"/>
</dbReference>
<comment type="similarity">
    <text evidence="1">Belongs to the P-Pant transferase superfamily. Gsp/Sfp/HetI/AcpT family.</text>
</comment>
<dbReference type="GO" id="GO:0005829">
    <property type="term" value="C:cytosol"/>
    <property type="evidence" value="ECO:0007669"/>
    <property type="project" value="TreeGrafter"/>
</dbReference>
<accession>A0A2T1DES1</accession>
<dbReference type="RefSeq" id="WP_073072162.1">
    <property type="nucleotide sequence ID" value="NZ_MPPI01000014.1"/>
</dbReference>
<comment type="caution">
    <text evidence="5">The sequence shown here is derived from an EMBL/GenBank/DDBJ whole genome shotgun (WGS) entry which is preliminary data.</text>
</comment>
<protein>
    <submittedName>
        <fullName evidence="5">4'-phosphopantetheinyl transferase</fullName>
    </submittedName>
</protein>
<feature type="domain" description="4'-phosphopantetheinyl transferase" evidence="3">
    <location>
        <begin position="121"/>
        <end position="221"/>
    </location>
</feature>
<reference evidence="5 6" key="1">
    <citation type="submission" date="2018-02" db="EMBL/GenBank/DDBJ databases">
        <authorList>
            <person name="Cohen D.B."/>
            <person name="Kent A.D."/>
        </authorList>
    </citation>
    <scope>NUCLEOTIDE SEQUENCE [LARGE SCALE GENOMIC DNA]</scope>
    <source>
        <strain evidence="5 6">ULC007</strain>
    </source>
</reference>
<dbReference type="GO" id="GO:0008897">
    <property type="term" value="F:holo-[acyl-carrier-protein] synthase activity"/>
    <property type="evidence" value="ECO:0007669"/>
    <property type="project" value="InterPro"/>
</dbReference>
<dbReference type="SUPFAM" id="SSF56214">
    <property type="entry name" value="4'-phosphopantetheinyl transferase"/>
    <property type="match status" value="2"/>
</dbReference>
<dbReference type="AlphaFoldDB" id="A0A2T1DES1"/>
<evidence type="ECO:0000313" key="6">
    <source>
        <dbReference type="Proteomes" id="UP000238634"/>
    </source>
</evidence>
<dbReference type="PANTHER" id="PTHR12215:SF10">
    <property type="entry name" value="L-AMINOADIPATE-SEMIALDEHYDE DEHYDROGENASE-PHOSPHOPANTETHEINYL TRANSFERASE"/>
    <property type="match status" value="1"/>
</dbReference>
<dbReference type="InterPro" id="IPR037143">
    <property type="entry name" value="4-PPantetheinyl_Trfase_dom_sf"/>
</dbReference>